<feature type="repeat" description="WD" evidence="3">
    <location>
        <begin position="974"/>
        <end position="1015"/>
    </location>
</feature>
<dbReference type="Pfam" id="PF13560">
    <property type="entry name" value="HTH_31"/>
    <property type="match status" value="1"/>
</dbReference>
<feature type="domain" description="HTH cro/C1-type" evidence="4">
    <location>
        <begin position="23"/>
        <end position="77"/>
    </location>
</feature>
<dbReference type="Pfam" id="PF20703">
    <property type="entry name" value="nSTAND1"/>
    <property type="match status" value="1"/>
</dbReference>
<name>A0A919CE54_9ACTN</name>
<dbReference type="InterPro" id="IPR020472">
    <property type="entry name" value="WD40_PAC1"/>
</dbReference>
<dbReference type="InterPro" id="IPR010982">
    <property type="entry name" value="Lambda_DNA-bd_dom_sf"/>
</dbReference>
<dbReference type="InterPro" id="IPR001387">
    <property type="entry name" value="Cro/C1-type_HTH"/>
</dbReference>
<evidence type="ECO:0000256" key="3">
    <source>
        <dbReference type="PROSITE-ProRule" id="PRU00221"/>
    </source>
</evidence>
<dbReference type="InterPro" id="IPR036322">
    <property type="entry name" value="WD40_repeat_dom_sf"/>
</dbReference>
<feature type="repeat" description="WD" evidence="3">
    <location>
        <begin position="726"/>
        <end position="767"/>
    </location>
</feature>
<dbReference type="SUPFAM" id="SSF47413">
    <property type="entry name" value="lambda repressor-like DNA-binding domains"/>
    <property type="match status" value="1"/>
</dbReference>
<dbReference type="CDD" id="cd00093">
    <property type="entry name" value="HTH_XRE"/>
    <property type="match status" value="1"/>
</dbReference>
<reference evidence="5" key="2">
    <citation type="submission" date="2020-09" db="EMBL/GenBank/DDBJ databases">
        <authorList>
            <person name="Sun Q."/>
            <person name="Ohkuma M."/>
        </authorList>
    </citation>
    <scope>NUCLEOTIDE SEQUENCE</scope>
    <source>
        <strain evidence="5">JCM 4637</strain>
    </source>
</reference>
<dbReference type="SMART" id="SM00320">
    <property type="entry name" value="WD40"/>
    <property type="match status" value="14"/>
</dbReference>
<feature type="repeat" description="WD" evidence="3">
    <location>
        <begin position="1185"/>
        <end position="1226"/>
    </location>
</feature>
<evidence type="ECO:0000313" key="5">
    <source>
        <dbReference type="EMBL" id="GHD14213.1"/>
    </source>
</evidence>
<dbReference type="Gene3D" id="1.10.260.40">
    <property type="entry name" value="lambda repressor-like DNA-binding domains"/>
    <property type="match status" value="1"/>
</dbReference>
<dbReference type="InterPro" id="IPR027417">
    <property type="entry name" value="P-loop_NTPase"/>
</dbReference>
<feature type="repeat" description="WD" evidence="3">
    <location>
        <begin position="852"/>
        <end position="893"/>
    </location>
</feature>
<feature type="repeat" description="WD" evidence="3">
    <location>
        <begin position="1058"/>
        <end position="1089"/>
    </location>
</feature>
<feature type="repeat" description="WD" evidence="3">
    <location>
        <begin position="1142"/>
        <end position="1175"/>
    </location>
</feature>
<dbReference type="Proteomes" id="UP000638353">
    <property type="component" value="Unassembled WGS sequence"/>
</dbReference>
<feature type="repeat" description="WD" evidence="3">
    <location>
        <begin position="641"/>
        <end position="672"/>
    </location>
</feature>
<protein>
    <recommendedName>
        <fullName evidence="4">HTH cro/C1-type domain-containing protein</fullName>
    </recommendedName>
</protein>
<dbReference type="PROSITE" id="PS50082">
    <property type="entry name" value="WD_REPEATS_2"/>
    <property type="match status" value="14"/>
</dbReference>
<dbReference type="InterPro" id="IPR015943">
    <property type="entry name" value="WD40/YVTN_repeat-like_dom_sf"/>
</dbReference>
<dbReference type="PRINTS" id="PR00320">
    <property type="entry name" value="GPROTEINBRPT"/>
</dbReference>
<dbReference type="AlphaFoldDB" id="A0A919CE54"/>
<dbReference type="PROSITE" id="PS00678">
    <property type="entry name" value="WD_REPEATS_1"/>
    <property type="match status" value="6"/>
</dbReference>
<dbReference type="Pfam" id="PF00400">
    <property type="entry name" value="WD40"/>
    <property type="match status" value="14"/>
</dbReference>
<dbReference type="PROSITE" id="PS50943">
    <property type="entry name" value="HTH_CROC1"/>
    <property type="match status" value="1"/>
</dbReference>
<dbReference type="SUPFAM" id="SSF52540">
    <property type="entry name" value="P-loop containing nucleoside triphosphate hydrolases"/>
    <property type="match status" value="1"/>
</dbReference>
<dbReference type="PANTHER" id="PTHR19879">
    <property type="entry name" value="TRANSCRIPTION INITIATION FACTOR TFIID"/>
    <property type="match status" value="1"/>
</dbReference>
<dbReference type="GO" id="GO:0003677">
    <property type="term" value="F:DNA binding"/>
    <property type="evidence" value="ECO:0007669"/>
    <property type="project" value="InterPro"/>
</dbReference>
<keyword evidence="2" id="KW-0677">Repeat</keyword>
<evidence type="ECO:0000256" key="1">
    <source>
        <dbReference type="ARBA" id="ARBA00022574"/>
    </source>
</evidence>
<dbReference type="EMBL" id="BMVC01000021">
    <property type="protein sequence ID" value="GHD14213.1"/>
    <property type="molecule type" value="Genomic_DNA"/>
</dbReference>
<dbReference type="InterPro" id="IPR019775">
    <property type="entry name" value="WD40_repeat_CS"/>
</dbReference>
<gene>
    <name evidence="5" type="ORF">GCM10010334_73230</name>
</gene>
<sequence length="1236" mass="130673">MPGMNGVRGTRPLDESGAFGAELRRLRGERGMSLTALARSIHYSKGYLSKIETGGKPPTCDVARRCDEVLGAGGALLRLVPEVPTAREAPPESPEARVAGECPYRGLASFDVRDARWFFGRERATAALLDKLAERAGAGPLVVAAPSGAGKSSLLRAGLVPALRRGELPVPGSRGWPVALCTPTAHPLRELLRCVGEVVGALPVDPDALVDRPGRLADALRTEGRQLVLLVDQFEEAFTLCADVRERLALVDALCALAGPGGPAVVVLGLRADFTGRCLEVPALVPVFTHGLFALGPMSEGELREAVALPAAGAGLVLEPGLVELLLRDLGPGGTSGCGPDAPGALPLLAHALRMTWQHRTGRTLTVAGYERTGGIRGAVALSAEEVFTGLLPGEREMARRLLVRLVHLGDDGSESRRRSGRERLLARLPDPDGAQAALDAFVAARLLTAGRDSVEITHEALLRAWPRLRDWIDADRAGLLLRQQLTASAAEWVRADRDPALLPRGSRLRTLARWAEQRDAHIELGPAEAEFIAAGQAEERARQRTERLRVRTRRALLATLAVLLVLAVGAGRVAYEQRERAYQERLTAQSQAMAVRAGTLAAGRPEEAMRLALRAYRAAPTVEARGALLSTQAQPFAGRLKGHTGPVNAVAFAPDGRTLASGGNDGTVRLWGGAGHRQSLAVLTGHGGQVLGLAFSPDGKVLASAGADGTVRLWTLRDHQWAGTLLGHGGAVRAVAFAPDGRSLVTGGADRTVRLWDARRYTLRQTWHGHTDVVMAVAWSPDARRVASAGMDRTVRLWEAANPAPGLVLAGHSDGVLAVAWSPDGEQVASGSADRTVRLWDVQQRQLRQVLVGHSDDVNAVAYFRDGTTVVSTGGDGSARLWDVASRRTVATLSGHTDYVLGVAVGSGGELATAGFDGTVVLWDLGRAALTTRPFAESWQPAFSPDGRWLASASADRTVKLWDARAHRARGSLDGHTGSVFQVVWSPDGRRLASAGADRTVRVWDTRSRRLLKSLSGHTGSVLGLAWSPDGRWLASASADRTVRIWDARTLRSAAVLTGHRDFANAVAFAPDGRTLASGGDDLTVRLWGVAGWRPGPVLEGHTGSVRALAFDGDGHVLASGGNDGVVHLWDLARGVTVAALTGHSGAVRAVAFAPGGGHTLASSGSDGTVRLWDAARHLPTATLTGHQGAVWGIAFDRRTGLLASSSNDGTVRLWDTSANRREKAVCALAGCPDD</sequence>
<evidence type="ECO:0000256" key="2">
    <source>
        <dbReference type="ARBA" id="ARBA00022737"/>
    </source>
</evidence>
<feature type="repeat" description="WD" evidence="3">
    <location>
        <begin position="810"/>
        <end position="851"/>
    </location>
</feature>
<feature type="repeat" description="WD" evidence="3">
    <location>
        <begin position="943"/>
        <end position="973"/>
    </location>
</feature>
<dbReference type="Gene3D" id="2.130.10.10">
    <property type="entry name" value="YVTN repeat-like/Quinoprotein amine dehydrogenase"/>
    <property type="match status" value="6"/>
</dbReference>
<feature type="repeat" description="WD" evidence="3">
    <location>
        <begin position="1016"/>
        <end position="1057"/>
    </location>
</feature>
<keyword evidence="1 3" id="KW-0853">WD repeat</keyword>
<accession>A0A919CE54</accession>
<evidence type="ECO:0000259" key="4">
    <source>
        <dbReference type="PROSITE" id="PS50943"/>
    </source>
</evidence>
<dbReference type="SUPFAM" id="SSF50978">
    <property type="entry name" value="WD40 repeat-like"/>
    <property type="match status" value="2"/>
</dbReference>
<feature type="repeat" description="WD" evidence="3">
    <location>
        <begin position="1100"/>
        <end position="1141"/>
    </location>
</feature>
<dbReference type="CDD" id="cd00200">
    <property type="entry name" value="WD40"/>
    <property type="match status" value="2"/>
</dbReference>
<feature type="repeat" description="WD" evidence="3">
    <location>
        <begin position="768"/>
        <end position="800"/>
    </location>
</feature>
<comment type="caution">
    <text evidence="5">The sequence shown here is derived from an EMBL/GenBank/DDBJ whole genome shotgun (WGS) entry which is preliminary data.</text>
</comment>
<organism evidence="5 6">
    <name type="scientific">Streptomyces finlayi</name>
    <dbReference type="NCBI Taxonomy" id="67296"/>
    <lineage>
        <taxon>Bacteria</taxon>
        <taxon>Bacillati</taxon>
        <taxon>Actinomycetota</taxon>
        <taxon>Actinomycetes</taxon>
        <taxon>Kitasatosporales</taxon>
        <taxon>Streptomycetaceae</taxon>
        <taxon>Streptomyces</taxon>
    </lineage>
</organism>
<reference evidence="5" key="1">
    <citation type="journal article" date="2014" name="Int. J. Syst. Evol. Microbiol.">
        <title>Complete genome sequence of Corynebacterium casei LMG S-19264T (=DSM 44701T), isolated from a smear-ripened cheese.</title>
        <authorList>
            <consortium name="US DOE Joint Genome Institute (JGI-PGF)"/>
            <person name="Walter F."/>
            <person name="Albersmeier A."/>
            <person name="Kalinowski J."/>
            <person name="Ruckert C."/>
        </authorList>
    </citation>
    <scope>NUCLEOTIDE SEQUENCE</scope>
    <source>
        <strain evidence="5">JCM 4637</strain>
    </source>
</reference>
<dbReference type="InterPro" id="IPR049052">
    <property type="entry name" value="nSTAND1"/>
</dbReference>
<dbReference type="PANTHER" id="PTHR19879:SF9">
    <property type="entry name" value="TRANSCRIPTION INITIATION FACTOR TFIID SUBUNIT 5"/>
    <property type="match status" value="1"/>
</dbReference>
<dbReference type="PROSITE" id="PS50294">
    <property type="entry name" value="WD_REPEATS_REGION"/>
    <property type="match status" value="13"/>
</dbReference>
<feature type="repeat" description="WD" evidence="3">
    <location>
        <begin position="894"/>
        <end position="934"/>
    </location>
</feature>
<dbReference type="SMART" id="SM00530">
    <property type="entry name" value="HTH_XRE"/>
    <property type="match status" value="1"/>
</dbReference>
<dbReference type="InterPro" id="IPR001680">
    <property type="entry name" value="WD40_rpt"/>
</dbReference>
<evidence type="ECO:0000313" key="6">
    <source>
        <dbReference type="Proteomes" id="UP000638353"/>
    </source>
</evidence>
<proteinExistence type="predicted"/>
<feature type="repeat" description="WD" evidence="3">
    <location>
        <begin position="684"/>
        <end position="725"/>
    </location>
</feature>